<accession>A0A0N0P2R7</accession>
<dbReference type="PANTHER" id="PTHR14952:SF9">
    <property type="entry name" value="EF-HAND DOMAIN-CONTAINING PROTEIN"/>
    <property type="match status" value="1"/>
</dbReference>
<feature type="region of interest" description="Disordered" evidence="5">
    <location>
        <begin position="60"/>
        <end position="94"/>
    </location>
</feature>
<dbReference type="Gene3D" id="1.20.890.10">
    <property type="entry name" value="cAMP-dependent protein kinase regulatory subunit, dimerization-anchoring domain"/>
    <property type="match status" value="1"/>
</dbReference>
<evidence type="ECO:0008006" key="8">
    <source>
        <dbReference type="Google" id="ProtNLM"/>
    </source>
</evidence>
<evidence type="ECO:0000256" key="5">
    <source>
        <dbReference type="SAM" id="MobiDB-lite"/>
    </source>
</evidence>
<evidence type="ECO:0000313" key="7">
    <source>
        <dbReference type="Proteomes" id="UP000038009"/>
    </source>
</evidence>
<name>A0A0N0P2R7_LEPSE</name>
<dbReference type="SUPFAM" id="SSF47473">
    <property type="entry name" value="EF-hand"/>
    <property type="match status" value="1"/>
</dbReference>
<keyword evidence="2" id="KW-0282">Flagellum</keyword>
<evidence type="ECO:0000256" key="4">
    <source>
        <dbReference type="ARBA" id="ARBA00035651"/>
    </source>
</evidence>
<evidence type="ECO:0000256" key="1">
    <source>
        <dbReference type="ARBA" id="ARBA00004230"/>
    </source>
</evidence>
<evidence type="ECO:0000313" key="6">
    <source>
        <dbReference type="EMBL" id="KPI83269.1"/>
    </source>
</evidence>
<dbReference type="CDD" id="cd22985">
    <property type="entry name" value="DD_CrRSP11-like"/>
    <property type="match status" value="1"/>
</dbReference>
<comment type="caution">
    <text evidence="6">The sequence shown here is derived from an EMBL/GenBank/DDBJ whole genome shotgun (WGS) entry which is preliminary data.</text>
</comment>
<dbReference type="AlphaFoldDB" id="A0A0N0P2R7"/>
<comment type="similarity">
    <text evidence="4">Belongs to the ropporin family.</text>
</comment>
<protein>
    <recommendedName>
        <fullName evidence="8">EF-hand domain-containing protein</fullName>
    </recommendedName>
</protein>
<dbReference type="InterPro" id="IPR011992">
    <property type="entry name" value="EF-hand-dom_pair"/>
</dbReference>
<dbReference type="GO" id="GO:0031514">
    <property type="term" value="C:motile cilium"/>
    <property type="evidence" value="ECO:0007669"/>
    <property type="project" value="UniProtKB-SubCell"/>
</dbReference>
<keyword evidence="2" id="KW-0969">Cilium</keyword>
<keyword evidence="7" id="KW-1185">Reference proteome</keyword>
<dbReference type="Proteomes" id="UP000038009">
    <property type="component" value="Unassembled WGS sequence"/>
</dbReference>
<proteinExistence type="inferred from homology"/>
<sequence>MNAMYSEDQIKVPPELGTIMKQYTKAVMRDKPTDLYKYSANFFAILSGYPAPFDGDGQLTESGVGDVKNASGALTGTNSRGERQQNDDGLDPVDSLFRRYDSTGTGFMESSDLPLLLDELKAALSLDANDIDAAESIQALLPSADGKIDLLELRRLLFEEPEE</sequence>
<dbReference type="VEuPathDB" id="TriTrypDB:Lsey_0404_0020"/>
<dbReference type="FunFam" id="1.20.890.10:FF:000017">
    <property type="entry name" value="Hypothetical_protein"/>
    <property type="match status" value="1"/>
</dbReference>
<organism evidence="6 7">
    <name type="scientific">Leptomonas seymouri</name>
    <dbReference type="NCBI Taxonomy" id="5684"/>
    <lineage>
        <taxon>Eukaryota</taxon>
        <taxon>Discoba</taxon>
        <taxon>Euglenozoa</taxon>
        <taxon>Kinetoplastea</taxon>
        <taxon>Metakinetoplastina</taxon>
        <taxon>Trypanosomatida</taxon>
        <taxon>Trypanosomatidae</taxon>
        <taxon>Leishmaniinae</taxon>
        <taxon>Leptomonas</taxon>
    </lineage>
</organism>
<comment type="subcellular location">
    <subcellularLocation>
        <location evidence="1">Cell projection</location>
        <location evidence="1">Cilium</location>
        <location evidence="1">Flagellum</location>
    </subcellularLocation>
</comment>
<evidence type="ECO:0000256" key="3">
    <source>
        <dbReference type="ARBA" id="ARBA00023273"/>
    </source>
</evidence>
<dbReference type="OMA" id="VMRDKPT"/>
<evidence type="ECO:0000256" key="2">
    <source>
        <dbReference type="ARBA" id="ARBA00022846"/>
    </source>
</evidence>
<dbReference type="EMBL" id="LJSK01000404">
    <property type="protein sequence ID" value="KPI83269.1"/>
    <property type="molecule type" value="Genomic_DNA"/>
</dbReference>
<reference evidence="6 7" key="1">
    <citation type="journal article" date="2015" name="PLoS Pathog.">
        <title>Leptomonas seymouri: Adaptations to the Dixenous Life Cycle Analyzed by Genome Sequencing, Transcriptome Profiling and Co-infection with Leishmania donovani.</title>
        <authorList>
            <person name="Kraeva N."/>
            <person name="Butenko A."/>
            <person name="Hlavacova J."/>
            <person name="Kostygov A."/>
            <person name="Myskova J."/>
            <person name="Grybchuk D."/>
            <person name="Lestinova T."/>
            <person name="Votypka J."/>
            <person name="Volf P."/>
            <person name="Opperdoes F."/>
            <person name="Flegontov P."/>
            <person name="Lukes J."/>
            <person name="Yurchenko V."/>
        </authorList>
    </citation>
    <scope>NUCLEOTIDE SEQUENCE [LARGE SCALE GENOMIC DNA]</scope>
    <source>
        <strain evidence="6 7">ATCC 30220</strain>
    </source>
</reference>
<dbReference type="PANTHER" id="PTHR14952">
    <property type="entry name" value="ROPPORIN-1-LIKE PROTEIN"/>
    <property type="match status" value="1"/>
</dbReference>
<gene>
    <name evidence="6" type="ORF">ABL78_7701</name>
</gene>
<dbReference type="SUPFAM" id="SSF47391">
    <property type="entry name" value="Dimerization-anchoring domain of cAMP-dependent PK regulatory subunit"/>
    <property type="match status" value="1"/>
</dbReference>
<keyword evidence="3" id="KW-0966">Cell projection</keyword>
<dbReference type="OrthoDB" id="10067602at2759"/>